<sequence>MRLVNGTHATTKSNGLSNAFLPTGEETGFPTVKPSVCTSEAAIEFLVSLGIHASDPVDAVIRNVLPKYQPESKIFISNYDDDIARVLAAFKTDSASKRATLLDELRKSQFVMAVSAEDGSDYLERPGNLYIATYRLTKLFEGIEGISLVDSSYSCLRGEDVRDLLEACGALRYPRPEKTPHEYYWSERLKVLRALSGYPHSSGQNDLVEDWTLQSFSKLIELLPSLSVEKRIERARLIWESLGDASSRVHTPGHTTGGGSPLHTLLPS</sequence>
<dbReference type="Proteomes" id="UP000190559">
    <property type="component" value="Unassembled WGS sequence"/>
</dbReference>
<evidence type="ECO:0000313" key="3">
    <source>
        <dbReference type="Proteomes" id="UP000190559"/>
    </source>
</evidence>
<accession>A0A1T1NUX0</accession>
<comment type="caution">
    <text evidence="2">The sequence shown here is derived from an EMBL/GenBank/DDBJ whole genome shotgun (WGS) entry which is preliminary data.</text>
</comment>
<feature type="region of interest" description="Disordered" evidence="1">
    <location>
        <begin position="248"/>
        <end position="268"/>
    </location>
</feature>
<gene>
    <name evidence="2" type="ORF">Xmlh_18075</name>
</gene>
<reference evidence="2 3" key="1">
    <citation type="submission" date="2015-12" db="EMBL/GenBank/DDBJ databases">
        <authorList>
            <person name="Shamseldin A."/>
            <person name="Moawad H."/>
            <person name="Abd El-Rahim W.M."/>
            <person name="Sadowsky M.J."/>
        </authorList>
    </citation>
    <scope>NUCLEOTIDE SEQUENCE [LARGE SCALE GENOMIC DNA]</scope>
    <source>
        <strain evidence="2 3">LMG9050</strain>
    </source>
</reference>
<evidence type="ECO:0000256" key="1">
    <source>
        <dbReference type="SAM" id="MobiDB-lite"/>
    </source>
</evidence>
<evidence type="ECO:0000313" key="2">
    <source>
        <dbReference type="EMBL" id="OOW67197.1"/>
    </source>
</evidence>
<proteinExistence type="predicted"/>
<protein>
    <submittedName>
        <fullName evidence="2">Uncharacterized protein</fullName>
    </submittedName>
</protein>
<dbReference type="EMBL" id="LOJW01000044">
    <property type="protein sequence ID" value="OOW67197.1"/>
    <property type="molecule type" value="Genomic_DNA"/>
</dbReference>
<dbReference type="AlphaFoldDB" id="A0A1T1NUX0"/>
<organism evidence="2 3">
    <name type="scientific">Xanthomonas axonopodis pv. melhusii</name>
    <dbReference type="NCBI Taxonomy" id="487834"/>
    <lineage>
        <taxon>Bacteria</taxon>
        <taxon>Pseudomonadati</taxon>
        <taxon>Pseudomonadota</taxon>
        <taxon>Gammaproteobacteria</taxon>
        <taxon>Lysobacterales</taxon>
        <taxon>Lysobacteraceae</taxon>
        <taxon>Xanthomonas</taxon>
    </lineage>
</organism>
<name>A0A1T1NUX0_9XANT</name>